<keyword evidence="4 7" id="KW-1133">Transmembrane helix</keyword>
<dbReference type="GO" id="GO:0004713">
    <property type="term" value="F:protein tyrosine kinase activity"/>
    <property type="evidence" value="ECO:0007669"/>
    <property type="project" value="TreeGrafter"/>
</dbReference>
<evidence type="ECO:0000256" key="2">
    <source>
        <dbReference type="ARBA" id="ARBA00022475"/>
    </source>
</evidence>
<dbReference type="Gene3D" id="3.40.50.300">
    <property type="entry name" value="P-loop containing nucleotide triphosphate hydrolases"/>
    <property type="match status" value="1"/>
</dbReference>
<dbReference type="InterPro" id="IPR003856">
    <property type="entry name" value="LPS_length_determ_N"/>
</dbReference>
<evidence type="ECO:0000256" key="1">
    <source>
        <dbReference type="ARBA" id="ARBA00004651"/>
    </source>
</evidence>
<keyword evidence="10" id="KW-1185">Reference proteome</keyword>
<dbReference type="Pfam" id="PF02706">
    <property type="entry name" value="Wzz"/>
    <property type="match status" value="1"/>
</dbReference>
<comment type="subcellular location">
    <subcellularLocation>
        <location evidence="1">Cell membrane</location>
        <topology evidence="1">Multi-pass membrane protein</topology>
    </subcellularLocation>
</comment>
<comment type="caution">
    <text evidence="9">The sequence shown here is derived from an EMBL/GenBank/DDBJ whole genome shotgun (WGS) entry which is preliminary data.</text>
</comment>
<dbReference type="PANTHER" id="PTHR32309">
    <property type="entry name" value="TYROSINE-PROTEIN KINASE"/>
    <property type="match status" value="1"/>
</dbReference>
<dbReference type="Proteomes" id="UP000252893">
    <property type="component" value="Unassembled WGS sequence"/>
</dbReference>
<dbReference type="EMBL" id="QNRH01000001">
    <property type="protein sequence ID" value="RBO98939.1"/>
    <property type="molecule type" value="Genomic_DNA"/>
</dbReference>
<dbReference type="SUPFAM" id="SSF52540">
    <property type="entry name" value="P-loop containing nucleoside triphosphate hydrolases"/>
    <property type="match status" value="1"/>
</dbReference>
<evidence type="ECO:0000256" key="4">
    <source>
        <dbReference type="ARBA" id="ARBA00022989"/>
    </source>
</evidence>
<evidence type="ECO:0000256" key="6">
    <source>
        <dbReference type="SAM" id="Coils"/>
    </source>
</evidence>
<dbReference type="InterPro" id="IPR027417">
    <property type="entry name" value="P-loop_NTPase"/>
</dbReference>
<feature type="coiled-coil region" evidence="6">
    <location>
        <begin position="218"/>
        <end position="409"/>
    </location>
</feature>
<evidence type="ECO:0000256" key="3">
    <source>
        <dbReference type="ARBA" id="ARBA00022692"/>
    </source>
</evidence>
<evidence type="ECO:0000313" key="10">
    <source>
        <dbReference type="Proteomes" id="UP000252893"/>
    </source>
</evidence>
<proteinExistence type="predicted"/>
<evidence type="ECO:0000256" key="7">
    <source>
        <dbReference type="SAM" id="Phobius"/>
    </source>
</evidence>
<keyword evidence="5 7" id="KW-0472">Membrane</keyword>
<keyword evidence="3 7" id="KW-0812">Transmembrane</keyword>
<name>A0A366EAZ3_9HYPH</name>
<feature type="transmembrane region" description="Helical" evidence="7">
    <location>
        <begin position="36"/>
        <end position="57"/>
    </location>
</feature>
<protein>
    <submittedName>
        <fullName evidence="9">Exopolysaccharide transport family protein</fullName>
    </submittedName>
</protein>
<evidence type="ECO:0000259" key="8">
    <source>
        <dbReference type="Pfam" id="PF02706"/>
    </source>
</evidence>
<evidence type="ECO:0000313" key="9">
    <source>
        <dbReference type="EMBL" id="RBO98939.1"/>
    </source>
</evidence>
<accession>A0A366EAZ3</accession>
<dbReference type="PANTHER" id="PTHR32309:SF13">
    <property type="entry name" value="FERRIC ENTEROBACTIN TRANSPORT PROTEIN FEPE"/>
    <property type="match status" value="1"/>
</dbReference>
<dbReference type="AlphaFoldDB" id="A0A366EAZ3"/>
<keyword evidence="6" id="KW-0175">Coiled coil</keyword>
<keyword evidence="2" id="KW-1003">Cell membrane</keyword>
<dbReference type="InterPro" id="IPR050445">
    <property type="entry name" value="Bact_polysacc_biosynth/exp"/>
</dbReference>
<reference evidence="9 10" key="1">
    <citation type="submission" date="2018-06" db="EMBL/GenBank/DDBJ databases">
        <title>Genomic Encyclopedia of Type Strains, Phase IV (KMG-IV): sequencing the most valuable type-strain genomes for metagenomic binning, comparative biology and taxonomic classification.</title>
        <authorList>
            <person name="Goeker M."/>
        </authorList>
    </citation>
    <scope>NUCLEOTIDE SEQUENCE [LARGE SCALE GENOMIC DNA]</scope>
    <source>
        <strain evidence="9 10">DSM 25619</strain>
    </source>
</reference>
<gene>
    <name evidence="9" type="ORF">DFR47_101543</name>
</gene>
<sequence length="752" mass="82229">MSALFRSIGVGSVMRDTAENADIDIGALFAALKRNWLFIVLGAVLFAVLTWGVAQFLTPYYRSEARILIETRESVFTRPNAGSENDRPLLDAEAVKSQVELVGSAQVLAKVATDLKLADYAEFYPKTMSPVKQVLVMLGLRPDPRTIPASEQVLTRMRENLQIYAVTGSRVIVVEFAAKNPQIAADVANKIANEYIAMQVAAKRQLTGDATGWLAPEIDQLTKKVREAESKIADFRAATDLLNTSGNTSLATQQMSDISSELSRLKAQRAASEAKAESIRAALKKGVPVNSLPEVMSSGIMQQLNERRGALMAEIANLSTTLLDGHPRLQGLRAQLADLDRQIRQEGNTILKSLDNEVNTARSLEQEQTRELNRLKAQAAEAGSKEVELRALEREAAAQRDLLQTYLARFREASSRVDRTDQPADARIFSDATVAGEPYFPKVLPMVSMSFVAGLLLLSVFVLLRELFSGRALTRNPVRTVRGQNIWGDEDNRIAENFTPAHNKTAQIDNKLIAQPVSEPAVANNEMIERQMARPEIDVETIQRIYDSYTVSENGADEVVAETDDIYAPNGVAAIASRLMLQERRRIILISPEGDAGSAGSVHLLRELADRSLRVLLVDMSGTGAISQAMLDGNKPAGITDLLLNVKQFTDIIHGDLYSDADVIPTGLSDPKAAMVQAERLPVIFEALETAYDFVLVEIGASTAEQALNLDSDASLFVMNVFDSEDQTVAQTALAFHEAGQEDVTILMVPHS</sequence>
<evidence type="ECO:0000256" key="5">
    <source>
        <dbReference type="ARBA" id="ARBA00023136"/>
    </source>
</evidence>
<feature type="domain" description="Polysaccharide chain length determinant N-terminal" evidence="8">
    <location>
        <begin position="22"/>
        <end position="115"/>
    </location>
</feature>
<organism evidence="9 10">
    <name type="scientific">Pseudochrobactrum asaccharolyticum</name>
    <dbReference type="NCBI Taxonomy" id="354351"/>
    <lineage>
        <taxon>Bacteria</taxon>
        <taxon>Pseudomonadati</taxon>
        <taxon>Pseudomonadota</taxon>
        <taxon>Alphaproteobacteria</taxon>
        <taxon>Hyphomicrobiales</taxon>
        <taxon>Brucellaceae</taxon>
        <taxon>Pseudochrobactrum</taxon>
    </lineage>
</organism>
<dbReference type="GO" id="GO:0005886">
    <property type="term" value="C:plasma membrane"/>
    <property type="evidence" value="ECO:0007669"/>
    <property type="project" value="UniProtKB-SubCell"/>
</dbReference>